<name>A0ABR0MGY9_GOSAR</name>
<feature type="region of interest" description="Disordered" evidence="1">
    <location>
        <begin position="1"/>
        <end position="41"/>
    </location>
</feature>
<evidence type="ECO:0000313" key="2">
    <source>
        <dbReference type="EMBL" id="KAK5772509.1"/>
    </source>
</evidence>
<dbReference type="EMBL" id="JARKNE010000013">
    <property type="protein sequence ID" value="KAK5772509.1"/>
    <property type="molecule type" value="Genomic_DNA"/>
</dbReference>
<dbReference type="Proteomes" id="UP001358586">
    <property type="component" value="Chromosome 13"/>
</dbReference>
<evidence type="ECO:0000256" key="1">
    <source>
        <dbReference type="SAM" id="MobiDB-lite"/>
    </source>
</evidence>
<comment type="caution">
    <text evidence="2">The sequence shown here is derived from an EMBL/GenBank/DDBJ whole genome shotgun (WGS) entry which is preliminary data.</text>
</comment>
<protein>
    <submittedName>
        <fullName evidence="2">Uncharacterized protein</fullName>
    </submittedName>
</protein>
<feature type="compositionally biased region" description="Polar residues" evidence="1">
    <location>
        <begin position="10"/>
        <end position="34"/>
    </location>
</feature>
<proteinExistence type="predicted"/>
<evidence type="ECO:0000313" key="3">
    <source>
        <dbReference type="Proteomes" id="UP001358586"/>
    </source>
</evidence>
<organism evidence="2 3">
    <name type="scientific">Gossypium arboreum</name>
    <name type="common">Tree cotton</name>
    <name type="synonym">Gossypium nanking</name>
    <dbReference type="NCBI Taxonomy" id="29729"/>
    <lineage>
        <taxon>Eukaryota</taxon>
        <taxon>Viridiplantae</taxon>
        <taxon>Streptophyta</taxon>
        <taxon>Embryophyta</taxon>
        <taxon>Tracheophyta</taxon>
        <taxon>Spermatophyta</taxon>
        <taxon>Magnoliopsida</taxon>
        <taxon>eudicotyledons</taxon>
        <taxon>Gunneridae</taxon>
        <taxon>Pentapetalae</taxon>
        <taxon>rosids</taxon>
        <taxon>malvids</taxon>
        <taxon>Malvales</taxon>
        <taxon>Malvaceae</taxon>
        <taxon>Malvoideae</taxon>
        <taxon>Gossypium</taxon>
    </lineage>
</organism>
<sequence length="49" mass="5234">MDSLKVVQAIQGNPSKDSNSTLSNESTGCWQTNPPVVDKDGAMAYPTCF</sequence>
<gene>
    <name evidence="2" type="ORF">PVK06_048798</name>
</gene>
<reference evidence="2 3" key="1">
    <citation type="submission" date="2023-03" db="EMBL/GenBank/DDBJ databases">
        <title>WGS of Gossypium arboreum.</title>
        <authorList>
            <person name="Yu D."/>
        </authorList>
    </citation>
    <scope>NUCLEOTIDE SEQUENCE [LARGE SCALE GENOMIC DNA]</scope>
    <source>
        <tissue evidence="2">Leaf</tissue>
    </source>
</reference>
<keyword evidence="3" id="KW-1185">Reference proteome</keyword>
<accession>A0ABR0MGY9</accession>